<name>A0A6A5R9W4_9PLEO</name>
<dbReference type="PANTHER" id="PTHR23090">
    <property type="entry name" value="NH 3 /GLUTAMINE-DEPENDENT NAD + SYNTHETASE"/>
    <property type="match status" value="1"/>
</dbReference>
<evidence type="ECO:0000256" key="1">
    <source>
        <dbReference type="ARBA" id="ARBA00005188"/>
    </source>
</evidence>
<dbReference type="InterPro" id="IPR003010">
    <property type="entry name" value="C-N_Hydrolase"/>
</dbReference>
<evidence type="ECO:0000256" key="6">
    <source>
        <dbReference type="ARBA" id="ARBA00023027"/>
    </source>
</evidence>
<dbReference type="InterPro" id="IPR014729">
    <property type="entry name" value="Rossmann-like_a/b/a_fold"/>
</dbReference>
<dbReference type="Gene3D" id="3.60.110.10">
    <property type="entry name" value="Carbon-nitrogen hydrolase"/>
    <property type="match status" value="1"/>
</dbReference>
<dbReference type="Gene3D" id="3.40.50.620">
    <property type="entry name" value="HUPs"/>
    <property type="match status" value="2"/>
</dbReference>
<dbReference type="EC" id="6.3.5.1" evidence="7"/>
<dbReference type="Pfam" id="PF00795">
    <property type="entry name" value="CN_hydrolase"/>
    <property type="match status" value="1"/>
</dbReference>
<keyword evidence="3 7" id="KW-0436">Ligase</keyword>
<dbReference type="InterPro" id="IPR036526">
    <property type="entry name" value="C-N_Hydrolase_sf"/>
</dbReference>
<evidence type="ECO:0000313" key="10">
    <source>
        <dbReference type="Proteomes" id="UP000800082"/>
    </source>
</evidence>
<evidence type="ECO:0000256" key="5">
    <source>
        <dbReference type="ARBA" id="ARBA00022840"/>
    </source>
</evidence>
<dbReference type="InterPro" id="IPR003694">
    <property type="entry name" value="NAD_synthase"/>
</dbReference>
<dbReference type="GO" id="GO:0009435">
    <property type="term" value="P:NAD+ biosynthetic process"/>
    <property type="evidence" value="ECO:0007669"/>
    <property type="project" value="UniProtKB-UniRule"/>
</dbReference>
<dbReference type="PIRSF" id="PIRSF006630">
    <property type="entry name" value="NADS_GAT"/>
    <property type="match status" value="1"/>
</dbReference>
<gene>
    <name evidence="9" type="ORF">M421DRAFT_103675</name>
</gene>
<comment type="pathway">
    <text evidence="1 7">Cofactor biosynthesis; NAD(+) biosynthesis; NAD(+) from deamido-NAD(+) (L-Gln route): step 1/1.</text>
</comment>
<evidence type="ECO:0000259" key="8">
    <source>
        <dbReference type="PROSITE" id="PS50263"/>
    </source>
</evidence>
<dbReference type="GO" id="GO:0005524">
    <property type="term" value="F:ATP binding"/>
    <property type="evidence" value="ECO:0007669"/>
    <property type="project" value="UniProtKB-UniRule"/>
</dbReference>
<dbReference type="Pfam" id="PF02540">
    <property type="entry name" value="NAD_synthase"/>
    <property type="match status" value="1"/>
</dbReference>
<dbReference type="AlphaFoldDB" id="A0A6A5R9W4"/>
<dbReference type="GeneID" id="54344573"/>
<evidence type="ECO:0000313" key="9">
    <source>
        <dbReference type="EMBL" id="KAF1924532.1"/>
    </source>
</evidence>
<dbReference type="PANTHER" id="PTHR23090:SF9">
    <property type="entry name" value="GLUTAMINE-DEPENDENT NAD(+) SYNTHETASE"/>
    <property type="match status" value="1"/>
</dbReference>
<accession>A0A6A5R9W4</accession>
<dbReference type="SUPFAM" id="SSF52402">
    <property type="entry name" value="Adenine nucleotide alpha hydrolases-like"/>
    <property type="match status" value="1"/>
</dbReference>
<evidence type="ECO:0000256" key="3">
    <source>
        <dbReference type="ARBA" id="ARBA00022598"/>
    </source>
</evidence>
<dbReference type="GO" id="GO:0003952">
    <property type="term" value="F:NAD+ synthase (glutamine-hydrolyzing) activity"/>
    <property type="evidence" value="ECO:0007669"/>
    <property type="project" value="UniProtKB-UniRule"/>
</dbReference>
<sequence length="618" mass="68450">MPLKRSFALNTTLDGEGNLARIKASIQEAKARGASLPVGSKLEICGYGCLDHFLEDGIYTNSWHMLLDILEDEACHAILLDIGMPVKHEQQRLNCRIIALDGNVILICPKLWLANEGNYHEARYFDAWSKPAYLEDYHLSPQVAAVLGSRTVPIGDAVISTRDAVIYCEDLLTPASHHDLLVKNGVDSVGKTADLLQGMQQSLRDNGGVIVYANQKGCDGDRFYYGGKAAVIVNGTIASQALQFSLNHVEVAVATINLSQARCYCDDIGRTDGMKHKGSAYRGVKIDFNLSKPMDGANGNGNGNGCYHTRQLLQTNGIEEELVLGPACWLWDTLRRSRAAGFLYPLSGGIDSCSTATLVYAMCRFVIAAVEEGNQQVPKFSIYGGSEAENLALHNIQARGRRVTAYYFAQTLPTIRQRQESGGLLVLGSVNLEECHRGNVTKHDCSSADLSVTGGTLKLDIRSFIRWAQTAFSLAILGDFLDALPTGELEPRQSSRVESNEKDMGMTYEEIFAMAKLRKVERMGPVTMFERLLVDWREEKTPQDIAVLVKRFHHFYAINRHKMTTMTPAYYAADYSAEDPRPFLYPDFQDGWACKRIDAILANIEGKSEKRKDSVLQP</sequence>
<evidence type="ECO:0000256" key="4">
    <source>
        <dbReference type="ARBA" id="ARBA00022741"/>
    </source>
</evidence>
<keyword evidence="4 7" id="KW-0547">Nucleotide-binding</keyword>
<keyword evidence="6 7" id="KW-0520">NAD</keyword>
<dbReference type="CDD" id="cd07570">
    <property type="entry name" value="GAT_Gln-NAD-synth"/>
    <property type="match status" value="1"/>
</dbReference>
<feature type="domain" description="CN hydrolase" evidence="8">
    <location>
        <begin position="1"/>
        <end position="258"/>
    </location>
</feature>
<evidence type="ECO:0000256" key="7">
    <source>
        <dbReference type="PIRNR" id="PIRNR006630"/>
    </source>
</evidence>
<evidence type="ECO:0000256" key="2">
    <source>
        <dbReference type="ARBA" id="ARBA00007145"/>
    </source>
</evidence>
<reference evidence="9" key="1">
    <citation type="journal article" date="2020" name="Stud. Mycol.">
        <title>101 Dothideomycetes genomes: a test case for predicting lifestyles and emergence of pathogens.</title>
        <authorList>
            <person name="Haridas S."/>
            <person name="Albert R."/>
            <person name="Binder M."/>
            <person name="Bloem J."/>
            <person name="Labutti K."/>
            <person name="Salamov A."/>
            <person name="Andreopoulos B."/>
            <person name="Baker S."/>
            <person name="Barry K."/>
            <person name="Bills G."/>
            <person name="Bluhm B."/>
            <person name="Cannon C."/>
            <person name="Castanera R."/>
            <person name="Culley D."/>
            <person name="Daum C."/>
            <person name="Ezra D."/>
            <person name="Gonzalez J."/>
            <person name="Henrissat B."/>
            <person name="Kuo A."/>
            <person name="Liang C."/>
            <person name="Lipzen A."/>
            <person name="Lutzoni F."/>
            <person name="Magnuson J."/>
            <person name="Mondo S."/>
            <person name="Nolan M."/>
            <person name="Ohm R."/>
            <person name="Pangilinan J."/>
            <person name="Park H.-J."/>
            <person name="Ramirez L."/>
            <person name="Alfaro M."/>
            <person name="Sun H."/>
            <person name="Tritt A."/>
            <person name="Yoshinaga Y."/>
            <person name="Zwiers L.-H."/>
            <person name="Turgeon B."/>
            <person name="Goodwin S."/>
            <person name="Spatafora J."/>
            <person name="Crous P."/>
            <person name="Grigoriev I."/>
        </authorList>
    </citation>
    <scope>NUCLEOTIDE SEQUENCE</scope>
    <source>
        <strain evidence="9">CBS 183.55</strain>
    </source>
</reference>
<dbReference type="OrthoDB" id="2020662at2759"/>
<dbReference type="SUPFAM" id="SSF56317">
    <property type="entry name" value="Carbon-nitrogen hydrolase"/>
    <property type="match status" value="1"/>
</dbReference>
<comment type="similarity">
    <text evidence="2 7">In the C-terminal section; belongs to the NAD synthetase family.</text>
</comment>
<organism evidence="9 10">
    <name type="scientific">Didymella exigua CBS 183.55</name>
    <dbReference type="NCBI Taxonomy" id="1150837"/>
    <lineage>
        <taxon>Eukaryota</taxon>
        <taxon>Fungi</taxon>
        <taxon>Dikarya</taxon>
        <taxon>Ascomycota</taxon>
        <taxon>Pezizomycotina</taxon>
        <taxon>Dothideomycetes</taxon>
        <taxon>Pleosporomycetidae</taxon>
        <taxon>Pleosporales</taxon>
        <taxon>Pleosporineae</taxon>
        <taxon>Didymellaceae</taxon>
        <taxon>Didymella</taxon>
    </lineage>
</organism>
<comment type="catalytic activity">
    <reaction evidence="7">
        <text>deamido-NAD(+) + L-glutamine + ATP + H2O = L-glutamate + AMP + diphosphate + NAD(+) + H(+)</text>
        <dbReference type="Rhea" id="RHEA:24384"/>
        <dbReference type="ChEBI" id="CHEBI:15377"/>
        <dbReference type="ChEBI" id="CHEBI:15378"/>
        <dbReference type="ChEBI" id="CHEBI:29985"/>
        <dbReference type="ChEBI" id="CHEBI:30616"/>
        <dbReference type="ChEBI" id="CHEBI:33019"/>
        <dbReference type="ChEBI" id="CHEBI:57540"/>
        <dbReference type="ChEBI" id="CHEBI:58359"/>
        <dbReference type="ChEBI" id="CHEBI:58437"/>
        <dbReference type="ChEBI" id="CHEBI:456215"/>
        <dbReference type="EC" id="6.3.5.1"/>
    </reaction>
</comment>
<dbReference type="GO" id="GO:0005737">
    <property type="term" value="C:cytoplasm"/>
    <property type="evidence" value="ECO:0007669"/>
    <property type="project" value="InterPro"/>
</dbReference>
<dbReference type="CDD" id="cd00553">
    <property type="entry name" value="NAD_synthase"/>
    <property type="match status" value="1"/>
</dbReference>
<dbReference type="PROSITE" id="PS50263">
    <property type="entry name" value="CN_HYDROLASE"/>
    <property type="match status" value="1"/>
</dbReference>
<dbReference type="InterPro" id="IPR014445">
    <property type="entry name" value="Gln-dep_NAD_synthase"/>
</dbReference>
<dbReference type="RefSeq" id="XP_033444785.1">
    <property type="nucleotide sequence ID" value="XM_033586927.1"/>
</dbReference>
<dbReference type="Proteomes" id="UP000800082">
    <property type="component" value="Unassembled WGS sequence"/>
</dbReference>
<dbReference type="UniPathway" id="UPA00253">
    <property type="reaction ID" value="UER00334"/>
</dbReference>
<dbReference type="InterPro" id="IPR022310">
    <property type="entry name" value="NAD/GMP_synthase"/>
</dbReference>
<keyword evidence="5 7" id="KW-0067">ATP-binding</keyword>
<dbReference type="EMBL" id="ML978992">
    <property type="protein sequence ID" value="KAF1924532.1"/>
    <property type="molecule type" value="Genomic_DNA"/>
</dbReference>
<protein>
    <recommendedName>
        <fullName evidence="7">Glutamine-dependent NAD(+) synthetase</fullName>
        <ecNumber evidence="7">6.3.5.1</ecNumber>
    </recommendedName>
    <alternativeName>
        <fullName evidence="7">NAD(+) synthase [glutamine-hydrolyzing]</fullName>
    </alternativeName>
</protein>
<dbReference type="GO" id="GO:0004359">
    <property type="term" value="F:glutaminase activity"/>
    <property type="evidence" value="ECO:0007669"/>
    <property type="project" value="InterPro"/>
</dbReference>
<proteinExistence type="inferred from homology"/>
<keyword evidence="10" id="KW-1185">Reference proteome</keyword>